<dbReference type="EMBL" id="JARIHO010000136">
    <property type="protein sequence ID" value="KAJ7301379.1"/>
    <property type="molecule type" value="Genomic_DNA"/>
</dbReference>
<gene>
    <name evidence="1" type="ORF">DFH08DRAFT_724321</name>
</gene>
<keyword evidence="2" id="KW-1185">Reference proteome</keyword>
<evidence type="ECO:0008006" key="3">
    <source>
        <dbReference type="Google" id="ProtNLM"/>
    </source>
</evidence>
<dbReference type="Proteomes" id="UP001218218">
    <property type="component" value="Unassembled WGS sequence"/>
</dbReference>
<comment type="caution">
    <text evidence="1">The sequence shown here is derived from an EMBL/GenBank/DDBJ whole genome shotgun (WGS) entry which is preliminary data.</text>
</comment>
<proteinExistence type="predicted"/>
<organism evidence="1 2">
    <name type="scientific">Mycena albidolilacea</name>
    <dbReference type="NCBI Taxonomy" id="1033008"/>
    <lineage>
        <taxon>Eukaryota</taxon>
        <taxon>Fungi</taxon>
        <taxon>Dikarya</taxon>
        <taxon>Basidiomycota</taxon>
        <taxon>Agaricomycotina</taxon>
        <taxon>Agaricomycetes</taxon>
        <taxon>Agaricomycetidae</taxon>
        <taxon>Agaricales</taxon>
        <taxon>Marasmiineae</taxon>
        <taxon>Mycenaceae</taxon>
        <taxon>Mycena</taxon>
    </lineage>
</organism>
<reference evidence="1" key="1">
    <citation type="submission" date="2023-03" db="EMBL/GenBank/DDBJ databases">
        <title>Massive genome expansion in bonnet fungi (Mycena s.s.) driven by repeated elements and novel gene families across ecological guilds.</title>
        <authorList>
            <consortium name="Lawrence Berkeley National Laboratory"/>
            <person name="Harder C.B."/>
            <person name="Miyauchi S."/>
            <person name="Viragh M."/>
            <person name="Kuo A."/>
            <person name="Thoen E."/>
            <person name="Andreopoulos B."/>
            <person name="Lu D."/>
            <person name="Skrede I."/>
            <person name="Drula E."/>
            <person name="Henrissat B."/>
            <person name="Morin E."/>
            <person name="Kohler A."/>
            <person name="Barry K."/>
            <person name="LaButti K."/>
            <person name="Morin E."/>
            <person name="Salamov A."/>
            <person name="Lipzen A."/>
            <person name="Mereny Z."/>
            <person name="Hegedus B."/>
            <person name="Baldrian P."/>
            <person name="Stursova M."/>
            <person name="Weitz H."/>
            <person name="Taylor A."/>
            <person name="Grigoriev I.V."/>
            <person name="Nagy L.G."/>
            <person name="Martin F."/>
            <person name="Kauserud H."/>
        </authorList>
    </citation>
    <scope>NUCLEOTIDE SEQUENCE</scope>
    <source>
        <strain evidence="1">CBHHK002</strain>
    </source>
</reference>
<evidence type="ECO:0000313" key="2">
    <source>
        <dbReference type="Proteomes" id="UP001218218"/>
    </source>
</evidence>
<sequence>MSAGVIPGPHPPKDVHSFLVPYDAECAALAVGVRTFNAATRHFFLLRGYTLFELGDIIAIEKSLNVKGHNSACPCRSCEIKGIRNKAGREKLYYVPLTWPDGQFWDPENLPLRSQERLDQALRKFDEISTVLDENAAAKAKDDLAKSHGMKGHPALRRVGCLAYPNSRPWDVMHLFFENVIPNLDRFSNRKYYTHLCELSDIIQGCLRFTSTVDQVNDLRQAIIAWIHKYEEYYYQHLEGRLRVCTLTVHGMVHVPDDILFCGPSWTTWTFFMERFCGVLQAGLRSKRFPWANLNNNVLHVAYLEQLNARYDLEAELSSVSKMQRAAALLPFIPEKIPSFGKLRIVQGNSIRTASACGEGATAERDMSFIRYEIESRPTTTAAWVARISYGRLECVLECRLPLAKELRHLAGKTRLLAVISPCLNTQGKDAALVRTSYRDIGDPIVTDLQAVTAVVGRVETRDRWYIVDRTGGLIRPEFVPEDEDVDNN</sequence>
<accession>A0AAD6YYP2</accession>
<protein>
    <recommendedName>
        <fullName evidence="3">Transposase family Tnp2 protein</fullName>
    </recommendedName>
</protein>
<evidence type="ECO:0000313" key="1">
    <source>
        <dbReference type="EMBL" id="KAJ7301379.1"/>
    </source>
</evidence>
<name>A0AAD6YYP2_9AGAR</name>
<dbReference type="AlphaFoldDB" id="A0AAD6YYP2"/>